<evidence type="ECO:0000256" key="2">
    <source>
        <dbReference type="ARBA" id="ARBA00022630"/>
    </source>
</evidence>
<comment type="caution">
    <text evidence="7">The sequence shown here is derived from an EMBL/GenBank/DDBJ whole genome shotgun (WGS) entry which is preliminary data.</text>
</comment>
<evidence type="ECO:0000313" key="7">
    <source>
        <dbReference type="EMBL" id="RKW70021.1"/>
    </source>
</evidence>
<dbReference type="Pfam" id="PF00724">
    <property type="entry name" value="Oxidored_FMN"/>
    <property type="match status" value="1"/>
</dbReference>
<protein>
    <submittedName>
        <fullName evidence="7">NADH:flavin oxidoreductase/NADH oxidase</fullName>
    </submittedName>
</protein>
<dbReference type="InterPro" id="IPR044152">
    <property type="entry name" value="YqjM-like"/>
</dbReference>
<evidence type="ECO:0000256" key="3">
    <source>
        <dbReference type="ARBA" id="ARBA00022643"/>
    </source>
</evidence>
<sequence length="366" mass="38112">MNPVTLPSPAGPGLELRNRAFIAPMCQYSVEAEDGVPTDWHLAHLGAFAAGGFSLVTAEATAVEARGRISARDLGLWDDSQVPAHRRITDFVHSQGAAAAVQLGHAGGKASTHPWLPGAAEGTVPASDGGWATVGATDAPVLPDLDAPHALSEEELGLLVQAWADAARRADTAGYDAIQIHAAHGYLLHQFLSPLNNTRTDGYGGDERGRTRLLREVVAAVRAAWPAHKALGIRFSGTDWVDGGWDVDATARMAGELVREHGVGWVDLSSGGLGGPAAIPVGPGYQVSLADHVRAELAGTDAVVSAVGLIHNAMQAETILATGQADAVSIGRAALRDPHWAAHAASDLRVSAADSPAADQYWRANW</sequence>
<keyword evidence="8" id="KW-1185">Reference proteome</keyword>
<organism evidence="7 8">
    <name type="scientific">Galactobacter caseinivorans</name>
    <dbReference type="NCBI Taxonomy" id="2676123"/>
    <lineage>
        <taxon>Bacteria</taxon>
        <taxon>Bacillati</taxon>
        <taxon>Actinomycetota</taxon>
        <taxon>Actinomycetes</taxon>
        <taxon>Micrococcales</taxon>
        <taxon>Micrococcaceae</taxon>
        <taxon>Galactobacter</taxon>
    </lineage>
</organism>
<keyword evidence="3" id="KW-0288">FMN</keyword>
<dbReference type="PANTHER" id="PTHR43303:SF4">
    <property type="entry name" value="NADPH DEHYDROGENASE C23G7.10C-RELATED"/>
    <property type="match status" value="1"/>
</dbReference>
<keyword evidence="4" id="KW-0521">NADP</keyword>
<dbReference type="GO" id="GO:0010181">
    <property type="term" value="F:FMN binding"/>
    <property type="evidence" value="ECO:0007669"/>
    <property type="project" value="InterPro"/>
</dbReference>
<evidence type="ECO:0000256" key="5">
    <source>
        <dbReference type="ARBA" id="ARBA00023002"/>
    </source>
</evidence>
<evidence type="ECO:0000259" key="6">
    <source>
        <dbReference type="Pfam" id="PF00724"/>
    </source>
</evidence>
<evidence type="ECO:0000256" key="1">
    <source>
        <dbReference type="ARBA" id="ARBA00001917"/>
    </source>
</evidence>
<dbReference type="InterPro" id="IPR001155">
    <property type="entry name" value="OxRdtase_FMN_N"/>
</dbReference>
<dbReference type="EMBL" id="QQXL01000006">
    <property type="protein sequence ID" value="RKW70021.1"/>
    <property type="molecule type" value="Genomic_DNA"/>
</dbReference>
<dbReference type="InterPro" id="IPR013785">
    <property type="entry name" value="Aldolase_TIM"/>
</dbReference>
<evidence type="ECO:0000256" key="4">
    <source>
        <dbReference type="ARBA" id="ARBA00022857"/>
    </source>
</evidence>
<dbReference type="GO" id="GO:0050661">
    <property type="term" value="F:NADP binding"/>
    <property type="evidence" value="ECO:0007669"/>
    <property type="project" value="InterPro"/>
</dbReference>
<dbReference type="PANTHER" id="PTHR43303">
    <property type="entry name" value="NADPH DEHYDROGENASE C23G7.10C-RELATED"/>
    <property type="match status" value="1"/>
</dbReference>
<dbReference type="GO" id="GO:0003959">
    <property type="term" value="F:NADPH dehydrogenase activity"/>
    <property type="evidence" value="ECO:0007669"/>
    <property type="project" value="InterPro"/>
</dbReference>
<feature type="domain" description="NADH:flavin oxidoreductase/NADH oxidase N-terminal" evidence="6">
    <location>
        <begin position="14"/>
        <end position="348"/>
    </location>
</feature>
<dbReference type="AlphaFoldDB" id="A0A496PHQ9"/>
<dbReference type="CDD" id="cd02932">
    <property type="entry name" value="OYE_YqiM_FMN"/>
    <property type="match status" value="1"/>
</dbReference>
<dbReference type="Gene3D" id="3.20.20.70">
    <property type="entry name" value="Aldolase class I"/>
    <property type="match status" value="1"/>
</dbReference>
<keyword evidence="5" id="KW-0560">Oxidoreductase</keyword>
<dbReference type="SUPFAM" id="SSF51395">
    <property type="entry name" value="FMN-linked oxidoreductases"/>
    <property type="match status" value="1"/>
</dbReference>
<proteinExistence type="predicted"/>
<comment type="cofactor">
    <cofactor evidence="1">
        <name>FMN</name>
        <dbReference type="ChEBI" id="CHEBI:58210"/>
    </cofactor>
</comment>
<name>A0A496PHQ9_9MICC</name>
<reference evidence="7 8" key="1">
    <citation type="submission" date="2018-07" db="EMBL/GenBank/DDBJ databases">
        <title>Arthrobacter sp. nov., isolated from raw cow's milk with high bacterial count.</title>
        <authorList>
            <person name="Hahne J."/>
            <person name="Isele D."/>
            <person name="Lipski A."/>
        </authorList>
    </citation>
    <scope>NUCLEOTIDE SEQUENCE [LARGE SCALE GENOMIC DNA]</scope>
    <source>
        <strain evidence="7 8">JZ R-183</strain>
    </source>
</reference>
<evidence type="ECO:0000313" key="8">
    <source>
        <dbReference type="Proteomes" id="UP000273119"/>
    </source>
</evidence>
<dbReference type="Proteomes" id="UP000273119">
    <property type="component" value="Unassembled WGS sequence"/>
</dbReference>
<accession>A0A496PHQ9</accession>
<gene>
    <name evidence="7" type="ORF">DWQ67_10480</name>
</gene>
<keyword evidence="2" id="KW-0285">Flavoprotein</keyword>